<name>M7NZT8_9GAMM</name>
<comment type="caution">
    <text evidence="8">The sequence shown here is derived from an EMBL/GenBank/DDBJ whole genome shotgun (WGS) entry which is preliminary data.</text>
</comment>
<gene>
    <name evidence="8" type="ORF">MPL1_08728</name>
</gene>
<keyword evidence="3 6" id="KW-0812">Transmembrane</keyword>
<dbReference type="STRING" id="1286106.MPL1_08728"/>
<keyword evidence="2" id="KW-1003">Cell membrane</keyword>
<evidence type="ECO:0000256" key="4">
    <source>
        <dbReference type="ARBA" id="ARBA00022989"/>
    </source>
</evidence>
<dbReference type="RefSeq" id="WP_009726720.1">
    <property type="nucleotide sequence ID" value="NZ_APHR01000044.1"/>
</dbReference>
<dbReference type="GO" id="GO:0005886">
    <property type="term" value="C:plasma membrane"/>
    <property type="evidence" value="ECO:0007669"/>
    <property type="project" value="UniProtKB-SubCell"/>
</dbReference>
<dbReference type="InterPro" id="IPR010432">
    <property type="entry name" value="RDD"/>
</dbReference>
<feature type="transmembrane region" description="Helical" evidence="6">
    <location>
        <begin position="101"/>
        <end position="120"/>
    </location>
</feature>
<evidence type="ECO:0000313" key="8">
    <source>
        <dbReference type="EMBL" id="EMR12736.1"/>
    </source>
</evidence>
<keyword evidence="9" id="KW-1185">Reference proteome</keyword>
<dbReference type="eggNOG" id="COG1714">
    <property type="taxonomic scope" value="Bacteria"/>
</dbReference>
<keyword evidence="4 6" id="KW-1133">Transmembrane helix</keyword>
<evidence type="ECO:0000256" key="1">
    <source>
        <dbReference type="ARBA" id="ARBA00004651"/>
    </source>
</evidence>
<evidence type="ECO:0000256" key="5">
    <source>
        <dbReference type="ARBA" id="ARBA00023136"/>
    </source>
</evidence>
<dbReference type="InterPro" id="IPR051791">
    <property type="entry name" value="Pra-immunoreactive"/>
</dbReference>
<protein>
    <recommendedName>
        <fullName evidence="7">RDD domain-containing protein</fullName>
    </recommendedName>
</protein>
<accession>M7NZT8</accession>
<evidence type="ECO:0000256" key="6">
    <source>
        <dbReference type="SAM" id="Phobius"/>
    </source>
</evidence>
<evidence type="ECO:0000313" key="9">
    <source>
        <dbReference type="Proteomes" id="UP000012019"/>
    </source>
</evidence>
<organism evidence="8 9">
    <name type="scientific">Methylophaga lonarensis MPL</name>
    <dbReference type="NCBI Taxonomy" id="1286106"/>
    <lineage>
        <taxon>Bacteria</taxon>
        <taxon>Pseudomonadati</taxon>
        <taxon>Pseudomonadota</taxon>
        <taxon>Gammaproteobacteria</taxon>
        <taxon>Thiotrichales</taxon>
        <taxon>Piscirickettsiaceae</taxon>
        <taxon>Methylophaga</taxon>
    </lineage>
</organism>
<dbReference type="EMBL" id="APHR01000044">
    <property type="protein sequence ID" value="EMR12736.1"/>
    <property type="molecule type" value="Genomic_DNA"/>
</dbReference>
<dbReference type="Proteomes" id="UP000012019">
    <property type="component" value="Unassembled WGS sequence"/>
</dbReference>
<dbReference type="PANTHER" id="PTHR36115:SF10">
    <property type="entry name" value="RDD DOMAIN-CONTAINING PROTEIN"/>
    <property type="match status" value="1"/>
</dbReference>
<dbReference type="PATRIC" id="fig|1286106.3.peg.1751"/>
<feature type="transmembrane region" description="Helical" evidence="6">
    <location>
        <begin position="51"/>
        <end position="69"/>
    </location>
</feature>
<dbReference type="PANTHER" id="PTHR36115">
    <property type="entry name" value="PROLINE-RICH ANTIGEN HOMOLOG-RELATED"/>
    <property type="match status" value="1"/>
</dbReference>
<dbReference type="AlphaFoldDB" id="M7NZT8"/>
<keyword evidence="5 6" id="KW-0472">Membrane</keyword>
<feature type="domain" description="RDD" evidence="7">
    <location>
        <begin position="13"/>
        <end position="133"/>
    </location>
</feature>
<dbReference type="OrthoDB" id="9793824at2"/>
<sequence>MKPKTPGTPGPLRLFAVIAYDLMLLLSVLLIAGFVAVALNGGEAIGANNPVFVIYLLAVCIFFYGWFWTHGGQTLGMRAWRVYLMSHGQVGISWKQAFMRFSIAIISFLALGLGFIWLWLSKEKLSWHDLFSGSQLVYFPKEEIG</sequence>
<proteinExistence type="predicted"/>
<feature type="transmembrane region" description="Helical" evidence="6">
    <location>
        <begin position="12"/>
        <end position="39"/>
    </location>
</feature>
<evidence type="ECO:0000259" key="7">
    <source>
        <dbReference type="Pfam" id="PF06271"/>
    </source>
</evidence>
<reference evidence="8 9" key="1">
    <citation type="journal article" date="2013" name="Genome Announc.">
        <title>Draft Genome Sequence of Methylophaga lonarensis MPLT, a Haloalkaliphilic (Non-Methane-Utilizing) Methylotroph.</title>
        <authorList>
            <person name="Shetty S.A."/>
            <person name="Marathe N.P."/>
            <person name="Munot H."/>
            <person name="Antony C.P."/>
            <person name="Dhotre D.P."/>
            <person name="Murrell J.C."/>
            <person name="Shouche Y.S."/>
        </authorList>
    </citation>
    <scope>NUCLEOTIDE SEQUENCE [LARGE SCALE GENOMIC DNA]</scope>
    <source>
        <strain evidence="8 9">MPL</strain>
    </source>
</reference>
<evidence type="ECO:0000256" key="2">
    <source>
        <dbReference type="ARBA" id="ARBA00022475"/>
    </source>
</evidence>
<dbReference type="Pfam" id="PF06271">
    <property type="entry name" value="RDD"/>
    <property type="match status" value="1"/>
</dbReference>
<evidence type="ECO:0000256" key="3">
    <source>
        <dbReference type="ARBA" id="ARBA00022692"/>
    </source>
</evidence>
<comment type="subcellular location">
    <subcellularLocation>
        <location evidence="1">Cell membrane</location>
        <topology evidence="1">Multi-pass membrane protein</topology>
    </subcellularLocation>
</comment>